<accession>A0A7S2JKX7</accession>
<name>A0A7S2JKX7_9EUKA</name>
<protein>
    <submittedName>
        <fullName evidence="1">Uncharacterized protein</fullName>
    </submittedName>
</protein>
<organism evidence="1">
    <name type="scientific">Haptolina brevifila</name>
    <dbReference type="NCBI Taxonomy" id="156173"/>
    <lineage>
        <taxon>Eukaryota</taxon>
        <taxon>Haptista</taxon>
        <taxon>Haptophyta</taxon>
        <taxon>Prymnesiophyceae</taxon>
        <taxon>Prymnesiales</taxon>
        <taxon>Prymnesiaceae</taxon>
        <taxon>Haptolina</taxon>
    </lineage>
</organism>
<dbReference type="AlphaFoldDB" id="A0A7S2JKX7"/>
<gene>
    <name evidence="1" type="ORF">CBRE1094_LOCUS44904</name>
</gene>
<dbReference type="InterPro" id="IPR036322">
    <property type="entry name" value="WD40_repeat_dom_sf"/>
</dbReference>
<dbReference type="InterPro" id="IPR001680">
    <property type="entry name" value="WD40_rpt"/>
</dbReference>
<dbReference type="SMART" id="SM00320">
    <property type="entry name" value="WD40"/>
    <property type="match status" value="1"/>
</dbReference>
<proteinExistence type="predicted"/>
<reference evidence="1" key="1">
    <citation type="submission" date="2021-01" db="EMBL/GenBank/DDBJ databases">
        <authorList>
            <person name="Corre E."/>
            <person name="Pelletier E."/>
            <person name="Niang G."/>
            <person name="Scheremetjew M."/>
            <person name="Finn R."/>
            <person name="Kale V."/>
            <person name="Holt S."/>
            <person name="Cochrane G."/>
            <person name="Meng A."/>
            <person name="Brown T."/>
            <person name="Cohen L."/>
        </authorList>
    </citation>
    <scope>NUCLEOTIDE SEQUENCE</scope>
    <source>
        <strain evidence="1">UTEX LB 985</strain>
    </source>
</reference>
<dbReference type="InterPro" id="IPR015943">
    <property type="entry name" value="WD40/YVTN_repeat-like_dom_sf"/>
</dbReference>
<dbReference type="SUPFAM" id="SSF50978">
    <property type="entry name" value="WD40 repeat-like"/>
    <property type="match status" value="1"/>
</dbReference>
<dbReference type="Pfam" id="PF00400">
    <property type="entry name" value="WD40"/>
    <property type="match status" value="1"/>
</dbReference>
<dbReference type="Gene3D" id="2.130.10.10">
    <property type="entry name" value="YVTN repeat-like/Quinoprotein amine dehydrogenase"/>
    <property type="match status" value="1"/>
</dbReference>
<dbReference type="EMBL" id="HBGU01082294">
    <property type="protein sequence ID" value="CAD9549555.1"/>
    <property type="molecule type" value="Transcribed_RNA"/>
</dbReference>
<sequence>MRDCFSFPPYVKGVRCVCAPTEHSLVCGTTNGWVIHIDLRTGRYEKKGAHSDCVNGVCVVPGSHILATGGDDKVIRLTDLRMVKAYQPVGMHKLRSVVFSLCADEEALYAGVEQGELKMFDYSATANPLKARGGESGGGQSGGFTAEQKAALAAAMASARNLHPPGAFR</sequence>
<evidence type="ECO:0000313" key="1">
    <source>
        <dbReference type="EMBL" id="CAD9549555.1"/>
    </source>
</evidence>